<dbReference type="RefSeq" id="WP_394838102.1">
    <property type="nucleotide sequence ID" value="NZ_CP089929.1"/>
</dbReference>
<proteinExistence type="predicted"/>
<organism evidence="2 3">
    <name type="scientific">Pendulispora rubella</name>
    <dbReference type="NCBI Taxonomy" id="2741070"/>
    <lineage>
        <taxon>Bacteria</taxon>
        <taxon>Pseudomonadati</taxon>
        <taxon>Myxococcota</taxon>
        <taxon>Myxococcia</taxon>
        <taxon>Myxococcales</taxon>
        <taxon>Sorangiineae</taxon>
        <taxon>Pendulisporaceae</taxon>
        <taxon>Pendulispora</taxon>
    </lineage>
</organism>
<dbReference type="Proteomes" id="UP001374803">
    <property type="component" value="Chromosome"/>
</dbReference>
<gene>
    <name evidence="2" type="ORF">LVJ94_14430</name>
</gene>
<keyword evidence="3" id="KW-1185">Reference proteome</keyword>
<evidence type="ECO:0000313" key="3">
    <source>
        <dbReference type="Proteomes" id="UP001374803"/>
    </source>
</evidence>
<dbReference type="EMBL" id="CP089983">
    <property type="protein sequence ID" value="WXB08429.1"/>
    <property type="molecule type" value="Genomic_DNA"/>
</dbReference>
<feature type="region of interest" description="Disordered" evidence="1">
    <location>
        <begin position="92"/>
        <end position="123"/>
    </location>
</feature>
<sequence length="513" mass="56328">MPGPAPLTAVAPRKLYYALVDGSPAIDSAVFGAQLEKHRGWRNLLKDFLSVAMDDPLRLHDPQHPYLPICVYDQDGTQVAIVCPGGREAKGQDPFWQTYPGRNPKTGAPDPTGQRSWPWRKDTRGRHTAAEESALYMNQFILQPQVELIFGGAGGTQMIGQLPDGSPTPGGSVFAADLLYVSSHGWLGGFAAGFTISSWLGANPQEAQGTFTASRYFSVGKYADAGHGFAGPQWIVLAQCSTVNSATWPLWARVLAKSNPRVRGILAYEEASPLPQVAAGIARRFFTNLDANQTFLDAWKNANGGNNWAAIVHKDAIHDRLDGWRAFAPLADVSTSATVSNYLGFLTSLPNGERILDVPPPFELILEILTTETNGWLRVTSANLGWTTEYCSNVACRLTIRAPRGEVIKKAKIRWVHIRPTHGYKPSIDDLFVFARFPAGNTSIPITKGSKDLDVDVPGSPSEVQIDLLAPPKIANKHLEAHHSYLWPRVELQTSTRTLTYDFRTIGLLYFER</sequence>
<evidence type="ECO:0000256" key="1">
    <source>
        <dbReference type="SAM" id="MobiDB-lite"/>
    </source>
</evidence>
<accession>A0ABZ2LFU5</accession>
<name>A0ABZ2LFU5_9BACT</name>
<evidence type="ECO:0000313" key="2">
    <source>
        <dbReference type="EMBL" id="WXB08429.1"/>
    </source>
</evidence>
<protein>
    <submittedName>
        <fullName evidence="2">Uncharacterized protein</fullName>
    </submittedName>
</protein>
<reference evidence="2" key="1">
    <citation type="submission" date="2021-12" db="EMBL/GenBank/DDBJ databases">
        <title>Discovery of the Pendulisporaceae a myxobacterial family with distinct sporulation behavior and unique specialized metabolism.</title>
        <authorList>
            <person name="Garcia R."/>
            <person name="Popoff A."/>
            <person name="Bader C.D."/>
            <person name="Loehr J."/>
            <person name="Walesch S."/>
            <person name="Walt C."/>
            <person name="Boldt J."/>
            <person name="Bunk B."/>
            <person name="Haeckl F.J.F.P.J."/>
            <person name="Gunesch A.P."/>
            <person name="Birkelbach J."/>
            <person name="Nuebel U."/>
            <person name="Pietschmann T."/>
            <person name="Bach T."/>
            <person name="Mueller R."/>
        </authorList>
    </citation>
    <scope>NUCLEOTIDE SEQUENCE</scope>
    <source>
        <strain evidence="2">MSr11367</strain>
    </source>
</reference>